<accession>A0A1G4JCQ9</accession>
<dbReference type="Pfam" id="PF02112">
    <property type="entry name" value="PDEase_II"/>
    <property type="match status" value="1"/>
</dbReference>
<name>A0A1G4JCQ9_9SACH</name>
<organism evidence="1 2">
    <name type="scientific">Lachancea nothofagi CBS 11611</name>
    <dbReference type="NCBI Taxonomy" id="1266666"/>
    <lineage>
        <taxon>Eukaryota</taxon>
        <taxon>Fungi</taxon>
        <taxon>Dikarya</taxon>
        <taxon>Ascomycota</taxon>
        <taxon>Saccharomycotina</taxon>
        <taxon>Saccharomycetes</taxon>
        <taxon>Saccharomycetales</taxon>
        <taxon>Saccharomycetaceae</taxon>
        <taxon>Lachancea</taxon>
    </lineage>
</organism>
<reference evidence="2" key="1">
    <citation type="submission" date="2016-03" db="EMBL/GenBank/DDBJ databases">
        <authorList>
            <person name="Devillers Hugo."/>
        </authorList>
    </citation>
    <scope>NUCLEOTIDE SEQUENCE [LARGE SCALE GENOMIC DNA]</scope>
</reference>
<proteinExistence type="predicted"/>
<dbReference type="CDD" id="cd07735">
    <property type="entry name" value="class_II_PDE_MBL-fold"/>
    <property type="match status" value="1"/>
</dbReference>
<dbReference type="GO" id="GO:0004115">
    <property type="term" value="F:3',5'-cyclic-AMP phosphodiesterase activity"/>
    <property type="evidence" value="ECO:0007669"/>
    <property type="project" value="UniProtKB-UniRule"/>
</dbReference>
<dbReference type="EMBL" id="LT598448">
    <property type="protein sequence ID" value="SCU87942.1"/>
    <property type="molecule type" value="Genomic_DNA"/>
</dbReference>
<dbReference type="GO" id="GO:0006198">
    <property type="term" value="P:cAMP catabolic process"/>
    <property type="evidence" value="ECO:0007669"/>
    <property type="project" value="UniProtKB-UniRule"/>
</dbReference>
<gene>
    <name evidence="1" type="ORF">LANO_0D00584G</name>
</gene>
<dbReference type="Gene3D" id="3.60.15.10">
    <property type="entry name" value="Ribonuclease Z/Hydroxyacylglutathione hydrolase-like"/>
    <property type="match status" value="1"/>
</dbReference>
<dbReference type="PANTHER" id="PTHR28283:SF1">
    <property type="entry name" value="3',5'-CYCLIC-NUCLEOTIDE PHOSPHODIESTERASE 1"/>
    <property type="match status" value="1"/>
</dbReference>
<dbReference type="PANTHER" id="PTHR28283">
    <property type="entry name" value="3',5'-CYCLIC-NUCLEOTIDE PHOSPHODIESTERASE 1"/>
    <property type="match status" value="1"/>
</dbReference>
<protein>
    <submittedName>
        <fullName evidence="1">LANO_0D00584g1_1</fullName>
    </submittedName>
</protein>
<dbReference type="InterPro" id="IPR000396">
    <property type="entry name" value="Pdiesterase2"/>
</dbReference>
<dbReference type="GO" id="GO:1902660">
    <property type="term" value="P:negative regulation of glucose mediated signaling pathway"/>
    <property type="evidence" value="ECO:0007669"/>
    <property type="project" value="TreeGrafter"/>
</dbReference>
<dbReference type="PRINTS" id="PR00388">
    <property type="entry name" value="PDIESTERASE2"/>
</dbReference>
<sequence length="361" mass="40046">MASFEISILGASGGPLDGGNQGILLSEPVGDLNKKYICVDAGSGLRQIASMMAQCHLNPDSVKSNCWNDLIESLYENHEEPLRSFVDQKCLIIRGLGSGNGLATDETIMNGALRVFSNIEEYYITHPHLDHVAALAINSPACSDSEKTIWGLRPTVEALHKHIFNDVVWPNLFAQTKMKLRMHSLEEYQSRPVKCLPHWFVTPLRVSHGLTVESRLPCTSTVFLIQNTSTEKAVVICGDLESDVMSKKRHLANVWKHLRKTVPLENLMGITIECSCSNATKDEHLYGHMSPNYLVHELKELSRAYGRPLDGLQVIILHVKMSPGGRDPRLVILQEVRQLAAAQGLGNVNFSIALQGYTFVL</sequence>
<dbReference type="InterPro" id="IPR036866">
    <property type="entry name" value="RibonucZ/Hydroxyglut_hydro"/>
</dbReference>
<dbReference type="OrthoDB" id="258495at2759"/>
<dbReference type="Proteomes" id="UP000189911">
    <property type="component" value="Chromosome D"/>
</dbReference>
<dbReference type="SUPFAM" id="SSF56281">
    <property type="entry name" value="Metallo-hydrolase/oxidoreductase"/>
    <property type="match status" value="1"/>
</dbReference>
<evidence type="ECO:0000313" key="1">
    <source>
        <dbReference type="EMBL" id="SCU87942.1"/>
    </source>
</evidence>
<dbReference type="AlphaFoldDB" id="A0A1G4JCQ9"/>
<dbReference type="GO" id="GO:0047555">
    <property type="term" value="F:3',5'-cyclic-GMP phosphodiesterase activity"/>
    <property type="evidence" value="ECO:0007669"/>
    <property type="project" value="TreeGrafter"/>
</dbReference>
<evidence type="ECO:0000313" key="2">
    <source>
        <dbReference type="Proteomes" id="UP000189911"/>
    </source>
</evidence>
<keyword evidence="2" id="KW-1185">Reference proteome</keyword>